<keyword evidence="3" id="KW-1185">Reference proteome</keyword>
<evidence type="ECO:0000313" key="3">
    <source>
        <dbReference type="Proteomes" id="UP000663760"/>
    </source>
</evidence>
<evidence type="ECO:0000313" key="2">
    <source>
        <dbReference type="EMBL" id="CAA7392783.1"/>
    </source>
</evidence>
<organism evidence="2 3">
    <name type="scientific">Spirodela intermedia</name>
    <name type="common">Intermediate duckweed</name>
    <dbReference type="NCBI Taxonomy" id="51605"/>
    <lineage>
        <taxon>Eukaryota</taxon>
        <taxon>Viridiplantae</taxon>
        <taxon>Streptophyta</taxon>
        <taxon>Embryophyta</taxon>
        <taxon>Tracheophyta</taxon>
        <taxon>Spermatophyta</taxon>
        <taxon>Magnoliopsida</taxon>
        <taxon>Liliopsida</taxon>
        <taxon>Araceae</taxon>
        <taxon>Lemnoideae</taxon>
        <taxon>Spirodela</taxon>
    </lineage>
</organism>
<sequence length="48" mass="5412">MGRFISCREIVRERRSRFLVPPPSASSSSTTESGSRPTIHRQTQLVIP</sequence>
<feature type="compositionally biased region" description="Low complexity" evidence="1">
    <location>
        <begin position="25"/>
        <end position="37"/>
    </location>
</feature>
<dbReference type="AlphaFoldDB" id="A0A7I8K790"/>
<reference evidence="2" key="1">
    <citation type="submission" date="2020-02" db="EMBL/GenBank/DDBJ databases">
        <authorList>
            <person name="Scholz U."/>
            <person name="Mascher M."/>
            <person name="Fiebig A."/>
        </authorList>
    </citation>
    <scope>NUCLEOTIDE SEQUENCE</scope>
</reference>
<proteinExistence type="predicted"/>
<feature type="region of interest" description="Disordered" evidence="1">
    <location>
        <begin position="16"/>
        <end position="48"/>
    </location>
</feature>
<name>A0A7I8K790_SPIIN</name>
<accession>A0A7I8K790</accession>
<dbReference type="EMBL" id="LR746266">
    <property type="protein sequence ID" value="CAA7392783.1"/>
    <property type="molecule type" value="Genomic_DNA"/>
</dbReference>
<gene>
    <name evidence="2" type="ORF">SI8410_03003635</name>
</gene>
<dbReference type="Proteomes" id="UP000663760">
    <property type="component" value="Chromosome 3"/>
</dbReference>
<protein>
    <submittedName>
        <fullName evidence="2">Uncharacterized protein</fullName>
    </submittedName>
</protein>
<evidence type="ECO:0000256" key="1">
    <source>
        <dbReference type="SAM" id="MobiDB-lite"/>
    </source>
</evidence>